<evidence type="ECO:0000256" key="6">
    <source>
        <dbReference type="ARBA" id="ARBA00050776"/>
    </source>
</evidence>
<dbReference type="Proteomes" id="UP000295325">
    <property type="component" value="Unassembled WGS sequence"/>
</dbReference>
<dbReference type="EMBL" id="SOAZ01000010">
    <property type="protein sequence ID" value="TDT60979.1"/>
    <property type="molecule type" value="Genomic_DNA"/>
</dbReference>
<dbReference type="OrthoDB" id="9804366at2"/>
<proteinExistence type="inferred from homology"/>
<dbReference type="GO" id="GO:0030170">
    <property type="term" value="F:pyridoxal phosphate binding"/>
    <property type="evidence" value="ECO:0007669"/>
    <property type="project" value="InterPro"/>
</dbReference>
<dbReference type="SUPFAM" id="SSF53383">
    <property type="entry name" value="PLP-dependent transferases"/>
    <property type="match status" value="1"/>
</dbReference>
<evidence type="ECO:0000256" key="3">
    <source>
        <dbReference type="ARBA" id="ARBA00012239"/>
    </source>
</evidence>
<comment type="caution">
    <text evidence="8">The sequence shown here is derived from an EMBL/GenBank/DDBJ whole genome shotgun (WGS) entry which is preliminary data.</text>
</comment>
<accession>A0A4R7KPC4</accession>
<dbReference type="InterPro" id="IPR010970">
    <property type="entry name" value="Cys_dSase_SufS"/>
</dbReference>
<dbReference type="PANTHER" id="PTHR43586">
    <property type="entry name" value="CYSTEINE DESULFURASE"/>
    <property type="match status" value="1"/>
</dbReference>
<comment type="similarity">
    <text evidence="2">Belongs to the class-V pyridoxal-phosphate-dependent aminotransferase family. Csd subfamily.</text>
</comment>
<dbReference type="InterPro" id="IPR015421">
    <property type="entry name" value="PyrdxlP-dep_Trfase_major"/>
</dbReference>
<evidence type="ECO:0000256" key="2">
    <source>
        <dbReference type="ARBA" id="ARBA00010447"/>
    </source>
</evidence>
<feature type="domain" description="Aminotransferase class V" evidence="7">
    <location>
        <begin position="26"/>
        <end position="398"/>
    </location>
</feature>
<dbReference type="AlphaFoldDB" id="A0A4R7KPC4"/>
<dbReference type="CDD" id="cd06453">
    <property type="entry name" value="SufS_like"/>
    <property type="match status" value="1"/>
</dbReference>
<evidence type="ECO:0000313" key="9">
    <source>
        <dbReference type="Proteomes" id="UP000295325"/>
    </source>
</evidence>
<keyword evidence="9" id="KW-1185">Reference proteome</keyword>
<protein>
    <recommendedName>
        <fullName evidence="3">cysteine desulfurase</fullName>
        <ecNumber evidence="3">2.8.1.7</ecNumber>
    </recommendedName>
</protein>
<dbReference type="PANTHER" id="PTHR43586:SF8">
    <property type="entry name" value="CYSTEINE DESULFURASE 1, CHLOROPLASTIC"/>
    <property type="match status" value="1"/>
</dbReference>
<dbReference type="InterPro" id="IPR016454">
    <property type="entry name" value="Cysteine_dSase"/>
</dbReference>
<gene>
    <name evidence="8" type="ORF">EDD71_11097</name>
</gene>
<evidence type="ECO:0000259" key="7">
    <source>
        <dbReference type="Pfam" id="PF00266"/>
    </source>
</evidence>
<evidence type="ECO:0000256" key="5">
    <source>
        <dbReference type="ARBA" id="ARBA00022898"/>
    </source>
</evidence>
<dbReference type="RefSeq" id="WP_133628153.1">
    <property type="nucleotide sequence ID" value="NZ_SOAZ01000010.1"/>
</dbReference>
<dbReference type="EC" id="2.8.1.7" evidence="3"/>
<comment type="cofactor">
    <cofactor evidence="1">
        <name>pyridoxal 5'-phosphate</name>
        <dbReference type="ChEBI" id="CHEBI:597326"/>
    </cofactor>
</comment>
<dbReference type="Gene3D" id="3.40.640.10">
    <property type="entry name" value="Type I PLP-dependent aspartate aminotransferase-like (Major domain)"/>
    <property type="match status" value="1"/>
</dbReference>
<dbReference type="GO" id="GO:0031071">
    <property type="term" value="F:cysteine desulfurase activity"/>
    <property type="evidence" value="ECO:0007669"/>
    <property type="project" value="UniProtKB-EC"/>
</dbReference>
<reference evidence="8 9" key="1">
    <citation type="submission" date="2019-03" db="EMBL/GenBank/DDBJ databases">
        <title>Genomic Encyclopedia of Type Strains, Phase IV (KMG-IV): sequencing the most valuable type-strain genomes for metagenomic binning, comparative biology and taxonomic classification.</title>
        <authorList>
            <person name="Goeker M."/>
        </authorList>
    </citation>
    <scope>NUCLEOTIDE SEQUENCE [LARGE SCALE GENOMIC DNA]</scope>
    <source>
        <strain evidence="8 9">DSM 24455</strain>
    </source>
</reference>
<dbReference type="Pfam" id="PF00266">
    <property type="entry name" value="Aminotran_5"/>
    <property type="match status" value="1"/>
</dbReference>
<dbReference type="NCBIfam" id="TIGR01979">
    <property type="entry name" value="sufS"/>
    <property type="match status" value="1"/>
</dbReference>
<dbReference type="InterPro" id="IPR015424">
    <property type="entry name" value="PyrdxlP-dep_Trfase"/>
</dbReference>
<dbReference type="InterPro" id="IPR000192">
    <property type="entry name" value="Aminotrans_V_dom"/>
</dbReference>
<evidence type="ECO:0000256" key="4">
    <source>
        <dbReference type="ARBA" id="ARBA00022679"/>
    </source>
</evidence>
<dbReference type="GO" id="GO:0006534">
    <property type="term" value="P:cysteine metabolic process"/>
    <property type="evidence" value="ECO:0007669"/>
    <property type="project" value="InterPro"/>
</dbReference>
<keyword evidence="5" id="KW-0663">Pyridoxal phosphate</keyword>
<name>A0A4R7KPC4_9CLOT</name>
<evidence type="ECO:0000256" key="1">
    <source>
        <dbReference type="ARBA" id="ARBA00001933"/>
    </source>
</evidence>
<sequence>MFNLDVNEIRKDFPILSLQVNGKRLVYLDNAATTHKPVAVIDAMKHYYENLNANPHRGAHYLSVAATEAYEGVREKVRKFINAASSKEIIFTRNTTESLNLLSYTYGMKYIEPGDEIVLSITNHHSNIVPWQQVAKAKGAVLKYIYVDSNGRITPEEIRNKITSKTKVVSIGHMSNVLGVIYPVKEIIEYAHSMGAIVIVDGAQSVPHIKVDVTDMDADFYAFSGHKMLGPMGIGVLYGKAELLEKMPPFLTGGDMIEYVYEQETTFAKFPFKFEAGTQNVEGAVGLGAAIDYICNIGLHNIHEHERRLTEYAIDKMKEIPYIHIYGPKSADEDKGGVISFSIDGVHPHDTASILDAYGIAIRAGHHCAQPLMRFLGAPATSRISFYLYNTTEEIDIFIDNIKNVRRWLGYGS</sequence>
<dbReference type="Gene3D" id="3.90.1150.10">
    <property type="entry name" value="Aspartate Aminotransferase, domain 1"/>
    <property type="match status" value="1"/>
</dbReference>
<dbReference type="PIRSF" id="PIRSF005572">
    <property type="entry name" value="NifS"/>
    <property type="match status" value="1"/>
</dbReference>
<comment type="catalytic activity">
    <reaction evidence="6">
        <text>(sulfur carrier)-H + L-cysteine = (sulfur carrier)-SH + L-alanine</text>
        <dbReference type="Rhea" id="RHEA:43892"/>
        <dbReference type="Rhea" id="RHEA-COMP:14737"/>
        <dbReference type="Rhea" id="RHEA-COMP:14739"/>
        <dbReference type="ChEBI" id="CHEBI:29917"/>
        <dbReference type="ChEBI" id="CHEBI:35235"/>
        <dbReference type="ChEBI" id="CHEBI:57972"/>
        <dbReference type="ChEBI" id="CHEBI:64428"/>
        <dbReference type="EC" id="2.8.1.7"/>
    </reaction>
</comment>
<keyword evidence="4" id="KW-0808">Transferase</keyword>
<evidence type="ECO:0000313" key="8">
    <source>
        <dbReference type="EMBL" id="TDT60979.1"/>
    </source>
</evidence>
<organism evidence="8 9">
    <name type="scientific">Fonticella tunisiensis</name>
    <dbReference type="NCBI Taxonomy" id="1096341"/>
    <lineage>
        <taxon>Bacteria</taxon>
        <taxon>Bacillati</taxon>
        <taxon>Bacillota</taxon>
        <taxon>Clostridia</taxon>
        <taxon>Eubacteriales</taxon>
        <taxon>Clostridiaceae</taxon>
        <taxon>Fonticella</taxon>
    </lineage>
</organism>
<dbReference type="InterPro" id="IPR015422">
    <property type="entry name" value="PyrdxlP-dep_Trfase_small"/>
</dbReference>